<evidence type="ECO:0000313" key="11">
    <source>
        <dbReference type="Proteomes" id="UP000599024"/>
    </source>
</evidence>
<keyword evidence="4" id="KW-1134">Transmembrane beta strand</keyword>
<gene>
    <name evidence="10" type="ORF">H8E79_01405</name>
</gene>
<keyword evidence="6" id="KW-0472">Membrane</keyword>
<feature type="coiled-coil region" evidence="8">
    <location>
        <begin position="181"/>
        <end position="208"/>
    </location>
</feature>
<evidence type="ECO:0000256" key="9">
    <source>
        <dbReference type="SAM" id="SignalP"/>
    </source>
</evidence>
<dbReference type="PANTHER" id="PTHR30026:SF20">
    <property type="entry name" value="OUTER MEMBRANE PROTEIN TOLC"/>
    <property type="match status" value="1"/>
</dbReference>
<evidence type="ECO:0000256" key="1">
    <source>
        <dbReference type="ARBA" id="ARBA00004442"/>
    </source>
</evidence>
<comment type="similarity">
    <text evidence="2">Belongs to the outer membrane factor (OMF) (TC 1.B.17) family.</text>
</comment>
<name>A0A8J6N8Y2_9BACT</name>
<keyword evidence="7" id="KW-0998">Cell outer membrane</keyword>
<evidence type="ECO:0000256" key="4">
    <source>
        <dbReference type="ARBA" id="ARBA00022452"/>
    </source>
</evidence>
<dbReference type="AlphaFoldDB" id="A0A8J6N8Y2"/>
<feature type="signal peptide" evidence="9">
    <location>
        <begin position="1"/>
        <end position="21"/>
    </location>
</feature>
<dbReference type="GO" id="GO:0009279">
    <property type="term" value="C:cell outer membrane"/>
    <property type="evidence" value="ECO:0007669"/>
    <property type="project" value="UniProtKB-SubCell"/>
</dbReference>
<evidence type="ECO:0000256" key="6">
    <source>
        <dbReference type="ARBA" id="ARBA00023136"/>
    </source>
</evidence>
<protein>
    <submittedName>
        <fullName evidence="10">TolC family protein</fullName>
    </submittedName>
</protein>
<dbReference type="GO" id="GO:0015562">
    <property type="term" value="F:efflux transmembrane transporter activity"/>
    <property type="evidence" value="ECO:0007669"/>
    <property type="project" value="InterPro"/>
</dbReference>
<dbReference type="GO" id="GO:1990281">
    <property type="term" value="C:efflux pump complex"/>
    <property type="evidence" value="ECO:0007669"/>
    <property type="project" value="TreeGrafter"/>
</dbReference>
<dbReference type="EMBL" id="JACNLK010000017">
    <property type="protein sequence ID" value="MBC8207810.1"/>
    <property type="molecule type" value="Genomic_DNA"/>
</dbReference>
<dbReference type="InterPro" id="IPR051906">
    <property type="entry name" value="TolC-like"/>
</dbReference>
<dbReference type="Pfam" id="PF02321">
    <property type="entry name" value="OEP"/>
    <property type="match status" value="2"/>
</dbReference>
<keyword evidence="3" id="KW-0813">Transport</keyword>
<keyword evidence="5" id="KW-0812">Transmembrane</keyword>
<evidence type="ECO:0000313" key="10">
    <source>
        <dbReference type="EMBL" id="MBC8207810.1"/>
    </source>
</evidence>
<keyword evidence="9" id="KW-0732">Signal</keyword>
<organism evidence="10 11">
    <name type="scientific">Candidatus Desulfatifera sulfidica</name>
    <dbReference type="NCBI Taxonomy" id="2841691"/>
    <lineage>
        <taxon>Bacteria</taxon>
        <taxon>Pseudomonadati</taxon>
        <taxon>Thermodesulfobacteriota</taxon>
        <taxon>Desulfobulbia</taxon>
        <taxon>Desulfobulbales</taxon>
        <taxon>Desulfobulbaceae</taxon>
        <taxon>Candidatus Desulfatifera</taxon>
    </lineage>
</organism>
<dbReference type="PANTHER" id="PTHR30026">
    <property type="entry name" value="OUTER MEMBRANE PROTEIN TOLC"/>
    <property type="match status" value="1"/>
</dbReference>
<accession>A0A8J6N8Y2</accession>
<reference evidence="10 11" key="1">
    <citation type="submission" date="2020-08" db="EMBL/GenBank/DDBJ databases">
        <title>Bridging the membrane lipid divide: bacteria of the FCB group superphylum have the potential to synthesize archaeal ether lipids.</title>
        <authorList>
            <person name="Villanueva L."/>
            <person name="Von Meijenfeldt F.A.B."/>
            <person name="Westbye A.B."/>
            <person name="Yadav S."/>
            <person name="Hopmans E.C."/>
            <person name="Dutilh B.E."/>
            <person name="Sinninghe Damste J.S."/>
        </authorList>
    </citation>
    <scope>NUCLEOTIDE SEQUENCE [LARGE SCALE GENOMIC DNA]</scope>
    <source>
        <strain evidence="10">NIOZ-UU81</strain>
    </source>
</reference>
<dbReference type="Proteomes" id="UP000599024">
    <property type="component" value="Unassembled WGS sequence"/>
</dbReference>
<evidence type="ECO:0000256" key="2">
    <source>
        <dbReference type="ARBA" id="ARBA00007613"/>
    </source>
</evidence>
<comment type="subcellular location">
    <subcellularLocation>
        <location evidence="1">Cell outer membrane</location>
    </subcellularLocation>
</comment>
<dbReference type="GO" id="GO:0015288">
    <property type="term" value="F:porin activity"/>
    <property type="evidence" value="ECO:0007669"/>
    <property type="project" value="TreeGrafter"/>
</dbReference>
<evidence type="ECO:0000256" key="8">
    <source>
        <dbReference type="SAM" id="Coils"/>
    </source>
</evidence>
<comment type="caution">
    <text evidence="10">The sequence shown here is derived from an EMBL/GenBank/DDBJ whole genome shotgun (WGS) entry which is preliminary data.</text>
</comment>
<dbReference type="SUPFAM" id="SSF56954">
    <property type="entry name" value="Outer membrane efflux proteins (OEP)"/>
    <property type="match status" value="1"/>
</dbReference>
<evidence type="ECO:0000256" key="5">
    <source>
        <dbReference type="ARBA" id="ARBA00022692"/>
    </source>
</evidence>
<dbReference type="Gene3D" id="1.20.1600.10">
    <property type="entry name" value="Outer membrane efflux proteins (OEP)"/>
    <property type="match status" value="1"/>
</dbReference>
<sequence length="418" mass="46660">MKAFNVVAFLLLLLGGTPAWAADLSSLQNKALTKRDIVKQYQLNVEKSVQELQVARGGYYPSLDIGYRMTALDEASQFEPAEQSAAFATISWNLFSGFQDRYGIAEAELTTVAEKYRLQGLHQDIRLLVALRYLDVHERQEALKVAQDTLTTLNRVYEDGHSRMQVGLVSENDLLKIKVDRGGAEIAVKRAEAELRKAVQQLERESGVRLAVSELDFTIFNQLPEIDEALHNEEQVLSRRSALLILRELEGAAALRVKTEKAGGYPQVNLSTSYQATDDHFLNGQGDVSAEEIRTQIVLSMNLFDGHVRGAKISKTSLEHRSIRYELAELESDLITDFNNLLLDFGVAQANVSVAQTTKEQAQENLRVTRLKYGEGLTQEADVLDAVAGVSRARANFVGVVRLLFANYYQILRAVEQI</sequence>
<evidence type="ECO:0000256" key="3">
    <source>
        <dbReference type="ARBA" id="ARBA00022448"/>
    </source>
</evidence>
<feature type="chain" id="PRO_5035313888" evidence="9">
    <location>
        <begin position="22"/>
        <end position="418"/>
    </location>
</feature>
<proteinExistence type="inferred from homology"/>
<keyword evidence="8" id="KW-0175">Coiled coil</keyword>
<evidence type="ECO:0000256" key="7">
    <source>
        <dbReference type="ARBA" id="ARBA00023237"/>
    </source>
</evidence>
<dbReference type="InterPro" id="IPR003423">
    <property type="entry name" value="OMP_efflux"/>
</dbReference>